<feature type="non-terminal residue" evidence="1">
    <location>
        <position position="1"/>
    </location>
</feature>
<organism evidence="1 2">
    <name type="scientific">Trichinella britovi</name>
    <name type="common">Parasitic roundworm</name>
    <dbReference type="NCBI Taxonomy" id="45882"/>
    <lineage>
        <taxon>Eukaryota</taxon>
        <taxon>Metazoa</taxon>
        <taxon>Ecdysozoa</taxon>
        <taxon>Nematoda</taxon>
        <taxon>Enoplea</taxon>
        <taxon>Dorylaimia</taxon>
        <taxon>Trichinellida</taxon>
        <taxon>Trichinellidae</taxon>
        <taxon>Trichinella</taxon>
    </lineage>
</organism>
<dbReference type="AlphaFoldDB" id="A0A0V1DAA3"/>
<dbReference type="Proteomes" id="UP000054653">
    <property type="component" value="Unassembled WGS sequence"/>
</dbReference>
<accession>A0A0V1DAA3</accession>
<comment type="caution">
    <text evidence="1">The sequence shown here is derived from an EMBL/GenBank/DDBJ whole genome shotgun (WGS) entry which is preliminary data.</text>
</comment>
<name>A0A0V1DAA3_TRIBR</name>
<dbReference type="EMBL" id="JYDI01000025">
    <property type="protein sequence ID" value="KRY57955.1"/>
    <property type="molecule type" value="Genomic_DNA"/>
</dbReference>
<gene>
    <name evidence="1" type="ORF">T03_8000</name>
</gene>
<sequence>LQAAVDAQAGHEFPNPADPLYLALVHVLDRHVRADVGGRADPFAGPKADGAGAGVGDFVVDKLGINEIDRMQFAAERDPKLPKVQIGASNTFEHFEQRLENSNATTSASAEHLQASVEAGTQKSAHLFGQFDQTADFVVVSSDVEKVARLVVDPQHVQIAQLAADHNGRTVGTGADHPHAAGELVVLARYFHRQPCRPVVPLVDQKSRP</sequence>
<proteinExistence type="predicted"/>
<reference evidence="1 2" key="1">
    <citation type="submission" date="2015-01" db="EMBL/GenBank/DDBJ databases">
        <title>Evolution of Trichinella species and genotypes.</title>
        <authorList>
            <person name="Korhonen P.K."/>
            <person name="Edoardo P."/>
            <person name="Giuseppe L.R."/>
            <person name="Gasser R.B."/>
        </authorList>
    </citation>
    <scope>NUCLEOTIDE SEQUENCE [LARGE SCALE GENOMIC DNA]</scope>
    <source>
        <strain evidence="1">ISS120</strain>
    </source>
</reference>
<evidence type="ECO:0000313" key="2">
    <source>
        <dbReference type="Proteomes" id="UP000054653"/>
    </source>
</evidence>
<evidence type="ECO:0000313" key="1">
    <source>
        <dbReference type="EMBL" id="KRY57955.1"/>
    </source>
</evidence>
<protein>
    <submittedName>
        <fullName evidence="1">Uncharacterized protein</fullName>
    </submittedName>
</protein>
<keyword evidence="2" id="KW-1185">Reference proteome</keyword>